<dbReference type="InterPro" id="IPR006103">
    <property type="entry name" value="Glyco_hydro_2_cat"/>
</dbReference>
<evidence type="ECO:0000313" key="8">
    <source>
        <dbReference type="Proteomes" id="UP000198558"/>
    </source>
</evidence>
<keyword evidence="8" id="KW-1185">Reference proteome</keyword>
<evidence type="ECO:0000256" key="4">
    <source>
        <dbReference type="SAM" id="Coils"/>
    </source>
</evidence>
<dbReference type="EMBL" id="FOIN01000072">
    <property type="protein sequence ID" value="SET89926.1"/>
    <property type="molecule type" value="Genomic_DNA"/>
</dbReference>
<dbReference type="Gene3D" id="1.20.1270.90">
    <property type="entry name" value="AF1782-like"/>
    <property type="match status" value="1"/>
</dbReference>
<dbReference type="InterPro" id="IPR006101">
    <property type="entry name" value="Glyco_hydro_2"/>
</dbReference>
<organism evidence="7 8">
    <name type="scientific">Thomasclavelia cocleata</name>
    <dbReference type="NCBI Taxonomy" id="69824"/>
    <lineage>
        <taxon>Bacteria</taxon>
        <taxon>Bacillati</taxon>
        <taxon>Bacillota</taxon>
        <taxon>Erysipelotrichia</taxon>
        <taxon>Erysipelotrichales</taxon>
        <taxon>Coprobacillaceae</taxon>
        <taxon>Thomasclavelia</taxon>
    </lineage>
</organism>
<dbReference type="PANTHER" id="PTHR42732:SF1">
    <property type="entry name" value="BETA-MANNOSIDASE"/>
    <property type="match status" value="1"/>
</dbReference>
<dbReference type="InterPro" id="IPR006104">
    <property type="entry name" value="Glyco_hydro_2_N"/>
</dbReference>
<keyword evidence="4" id="KW-0175">Coiled coil</keyword>
<dbReference type="SUPFAM" id="SSF49785">
    <property type="entry name" value="Galactose-binding domain-like"/>
    <property type="match status" value="3"/>
</dbReference>
<dbReference type="Gene3D" id="2.60.120.260">
    <property type="entry name" value="Galactose-binding domain-like"/>
    <property type="match status" value="3"/>
</dbReference>
<proteinExistence type="inferred from homology"/>
<name>A0A1I0HZZ0_9FIRM</name>
<dbReference type="Pfam" id="PF07554">
    <property type="entry name" value="FIVAR"/>
    <property type="match status" value="2"/>
</dbReference>
<dbReference type="InterPro" id="IPR036156">
    <property type="entry name" value="Beta-gal/glucu_dom_sf"/>
</dbReference>
<evidence type="ECO:0000256" key="1">
    <source>
        <dbReference type="ARBA" id="ARBA00007401"/>
    </source>
</evidence>
<keyword evidence="5" id="KW-0732">Signal</keyword>
<dbReference type="InterPro" id="IPR006102">
    <property type="entry name" value="Ig-like_GH2"/>
</dbReference>
<dbReference type="Gene3D" id="3.20.20.80">
    <property type="entry name" value="Glycosidases"/>
    <property type="match status" value="1"/>
</dbReference>
<dbReference type="PROSITE" id="PS50022">
    <property type="entry name" value="FA58C_3"/>
    <property type="match status" value="1"/>
</dbReference>
<keyword evidence="3" id="KW-0326">Glycosidase</keyword>
<dbReference type="Proteomes" id="UP000198558">
    <property type="component" value="Unassembled WGS sequence"/>
</dbReference>
<dbReference type="GeneID" id="78289668"/>
<evidence type="ECO:0000313" key="7">
    <source>
        <dbReference type="EMBL" id="SET89926.1"/>
    </source>
</evidence>
<accession>A0A1I0HZZ0</accession>
<dbReference type="InterPro" id="IPR017853">
    <property type="entry name" value="GH"/>
</dbReference>
<dbReference type="Gene3D" id="2.60.40.10">
    <property type="entry name" value="Immunoglobulins"/>
    <property type="match status" value="2"/>
</dbReference>
<sequence length="1783" mass="200178">MKKLFSILLTMMMAFSAITPLSVQGMEFESTVISDLSIQGLRDIGNLEVGTKTHVFVTTYPEEGVELLVESEDSSIANVSLDEKTIVVQAKKVGTTTVEVIARKGDKIESGQFIVQVIESVYKQSSHIEVNINENDWRFRLEKDMEKVPASQTVPNVSDNWEHVQVPHCWNSKDGADGNNDYVKGKGWYISNVDFTVDTYENKNIYLEVQGACKITDVYIDGNYVGQHEGGYSNFRFDITDYVKKDGLTQIALCVDNRVNSLMPLSGDFTVFGGLYRDVNIIAVDDSHFDLLDHGSEGVLINQAVIDNVTKDSTVEEVFSNGGKINIDARVAVNNGEKAYMQTVVYDANWSEVTSSEKIEINGTGVIQNINEQVIVNDPHLWNGVADPYLYNVKVFLYDESNNLKDIVYKKIGFRFYYVDENEGFFLNGKSYPLRGVNKHQDRMDKGYAVSKKDQEEDMAMIANIGANALRLAHYQHDEYAYELADIYGICAWAEIPLVNSMTASTHFTESTKNNLEELIKQNISHPSIIVWGIHNEQWPNNGGRINTLLRDLYELSHELDNSRLVTVATAQSQSAALSWQSDVSAWNKYFGLYESQDVRYFGTWLDQVKEYAQSHDSINVTDESTGETIKVNVNGKIGMSEYGVGSNIEYHEENPGYRVGTGFDAYQSEEFQSQWHEIYYKAIEERPWLWGTFVWNMFEFGSDSRSEAGRKGINNKGMVAYDRTLKKDVFYFYKATWSKDPTLHITSKRFENRFQDVISTKVYANMDEVELFVNGISQGVKTAKEVEQHKFMWDITLQSGENHVVAIGKKDGKTYVDETTWNRKLHDTVSISSNLYNFTYVNDENSTVSGIPAGTKVQDFKGNVKLSNGTSIEVYNSDKSTLLDDNTSISYDMWIKAISEDKEHFVWYRVIVQPISRNKPVIVENEKSGEPKENMVDGKTSTTWNSGVALSAQSPQNAIIDLQDLYYVYDTNVLWWDHDTSHRTFTYSIYLSQDNVNWVKVIDQTKSNDQSSGMSWTNRSFAPQLARYVKIEGLSATNSVASMYIREVEVHGFMLKSDVYRVDNANAKIKGWTDATVEDLLNNLIVEGNFDKISVIDQDGSIVNGGKLNANMKVLISMGDEDICYTLERSGLDATPISQNKKVIAFEGIDSDGVSKPNEDVLEGENDLVHGKNYAPAHYINDGKLDTRWSGAMNAAHDKAIYPAKVCFDLGARYNLNHLDLTFFGGTTPHDENKVNRYYTYKIYASDTLDVLQQEIVDEKYLIVDGSDNIDKKENHVIKDLSAKGRYVLLVVDGKNTSYAYHAPSVWEMEVEGYQMSSPLYDIDENNYIVSGVNVGTTVEEFLNQLEIDGNAKISIVDGNDKLDSQDLIYEGVTLVVESLNQGTKDSYTLSFVDSSTAPISQNKPVQALATEEEVDGKIVANEDVSKGFVATNINDGDVNTRWSGVMNAARTQSYYPATVHLDLTEKADTNDWFYLTGVTIDWFNSASKRSYQYELHALNPVGIAGGYDLVNNDNTVQDYTEHWVDGKTAQIKDMSLTVNSSSLNQSYIPAVAKEIKVYGWRLSGSIVDESSATVKLDDNSINVAKLIAMLQPKGNCVVEIQDDKGNIKNNNDLINQNDKVVIKDIRDQKFIYAIKLSNSLDLSLLEKLLTTCNQLQESDYTSVSWAEFKTAMDNAKEVLEKADATQEEVDNAVIVLQNAKEALVKAEVTVNKTKLQIAVDLASNVTEEDLDKVVPAVVEEFNAALAEANTILANDNATQEEVDTSFARLSVAMHMLEFLKG</sequence>
<dbReference type="GO" id="GO:0004553">
    <property type="term" value="F:hydrolase activity, hydrolyzing O-glycosyl compounds"/>
    <property type="evidence" value="ECO:0007669"/>
    <property type="project" value="InterPro"/>
</dbReference>
<dbReference type="RefSeq" id="WP_092357082.1">
    <property type="nucleotide sequence ID" value="NZ_FOIN01000072.1"/>
</dbReference>
<dbReference type="InterPro" id="IPR051913">
    <property type="entry name" value="GH2_Domain-Containing"/>
</dbReference>
<dbReference type="Pfam" id="PF00754">
    <property type="entry name" value="F5_F8_type_C"/>
    <property type="match status" value="1"/>
</dbReference>
<evidence type="ECO:0000256" key="5">
    <source>
        <dbReference type="SAM" id="SignalP"/>
    </source>
</evidence>
<dbReference type="SUPFAM" id="SSF49303">
    <property type="entry name" value="beta-Galactosidase/glucuronidase domain"/>
    <property type="match status" value="1"/>
</dbReference>
<evidence type="ECO:0000259" key="6">
    <source>
        <dbReference type="PROSITE" id="PS50022"/>
    </source>
</evidence>
<evidence type="ECO:0000256" key="3">
    <source>
        <dbReference type="ARBA" id="ARBA00023295"/>
    </source>
</evidence>
<feature type="domain" description="F5/8 type C" evidence="6">
    <location>
        <begin position="938"/>
        <end position="1054"/>
    </location>
</feature>
<dbReference type="InterPro" id="IPR032311">
    <property type="entry name" value="DUF4982"/>
</dbReference>
<dbReference type="InterPro" id="IPR013783">
    <property type="entry name" value="Ig-like_fold"/>
</dbReference>
<dbReference type="GO" id="GO:0005975">
    <property type="term" value="P:carbohydrate metabolic process"/>
    <property type="evidence" value="ECO:0007669"/>
    <property type="project" value="InterPro"/>
</dbReference>
<dbReference type="InterPro" id="IPR000421">
    <property type="entry name" value="FA58C"/>
</dbReference>
<keyword evidence="2" id="KW-0378">Hydrolase</keyword>
<gene>
    <name evidence="7" type="ORF">SAMN04489758_1721</name>
</gene>
<protein>
    <submittedName>
        <fullName evidence="7">Uncharacterized Sugar-binding Domain</fullName>
    </submittedName>
</protein>
<reference evidence="8" key="1">
    <citation type="submission" date="2016-10" db="EMBL/GenBank/DDBJ databases">
        <authorList>
            <person name="Varghese N."/>
            <person name="Submissions S."/>
        </authorList>
    </citation>
    <scope>NUCLEOTIDE SEQUENCE [LARGE SCALE GENOMIC DNA]</scope>
    <source>
        <strain evidence="8">DSM 1551</strain>
    </source>
</reference>
<evidence type="ECO:0000256" key="2">
    <source>
        <dbReference type="ARBA" id="ARBA00022801"/>
    </source>
</evidence>
<dbReference type="Gene3D" id="1.20.1270.70">
    <property type="entry name" value="Designed single chain three-helix bundle"/>
    <property type="match status" value="1"/>
</dbReference>
<dbReference type="Pfam" id="PF00703">
    <property type="entry name" value="Glyco_hydro_2"/>
    <property type="match status" value="1"/>
</dbReference>
<dbReference type="Pfam" id="PF16355">
    <property type="entry name" value="DUF4982"/>
    <property type="match status" value="1"/>
</dbReference>
<feature type="signal peptide" evidence="5">
    <location>
        <begin position="1"/>
        <end position="25"/>
    </location>
</feature>
<comment type="similarity">
    <text evidence="1">Belongs to the glycosyl hydrolase 2 family.</text>
</comment>
<dbReference type="PANTHER" id="PTHR42732">
    <property type="entry name" value="BETA-GALACTOSIDASE"/>
    <property type="match status" value="1"/>
</dbReference>
<feature type="coiled-coil region" evidence="4">
    <location>
        <begin position="1670"/>
        <end position="1718"/>
    </location>
</feature>
<dbReference type="Pfam" id="PF02836">
    <property type="entry name" value="Glyco_hydro_2_C"/>
    <property type="match status" value="1"/>
</dbReference>
<feature type="non-terminal residue" evidence="7">
    <location>
        <position position="1783"/>
    </location>
</feature>
<dbReference type="InterPro" id="IPR008979">
    <property type="entry name" value="Galactose-bd-like_sf"/>
</dbReference>
<dbReference type="SUPFAM" id="SSF51445">
    <property type="entry name" value="(Trans)glycosidases"/>
    <property type="match status" value="1"/>
</dbReference>
<dbReference type="Pfam" id="PF02837">
    <property type="entry name" value="Glyco_hydro_2_N"/>
    <property type="match status" value="1"/>
</dbReference>
<dbReference type="PRINTS" id="PR00132">
    <property type="entry name" value="GLHYDRLASE2"/>
</dbReference>
<feature type="chain" id="PRO_5038817197" evidence="5">
    <location>
        <begin position="26"/>
        <end position="1783"/>
    </location>
</feature>